<proteinExistence type="predicted"/>
<evidence type="ECO:0000313" key="1">
    <source>
        <dbReference type="EMBL" id="PWN49688.1"/>
    </source>
</evidence>
<dbReference type="EMBL" id="KZ820017">
    <property type="protein sequence ID" value="PWN49688.1"/>
    <property type="molecule type" value="Genomic_DNA"/>
</dbReference>
<reference evidence="1 2" key="1">
    <citation type="journal article" date="2018" name="Mol. Biol. Evol.">
        <title>Broad Genomic Sampling Reveals a Smut Pathogenic Ancestry of the Fungal Clade Ustilaginomycotina.</title>
        <authorList>
            <person name="Kijpornyongpan T."/>
            <person name="Mondo S.J."/>
            <person name="Barry K."/>
            <person name="Sandor L."/>
            <person name="Lee J."/>
            <person name="Lipzen A."/>
            <person name="Pangilinan J."/>
            <person name="LaButti K."/>
            <person name="Hainaut M."/>
            <person name="Henrissat B."/>
            <person name="Grigoriev I.V."/>
            <person name="Spatafora J.W."/>
            <person name="Aime M.C."/>
        </authorList>
    </citation>
    <scope>NUCLEOTIDE SEQUENCE [LARGE SCALE GENOMIC DNA]</scope>
    <source>
        <strain evidence="1 2">SA 807</strain>
    </source>
</reference>
<organism evidence="1 2">
    <name type="scientific">Violaceomyces palustris</name>
    <dbReference type="NCBI Taxonomy" id="1673888"/>
    <lineage>
        <taxon>Eukaryota</taxon>
        <taxon>Fungi</taxon>
        <taxon>Dikarya</taxon>
        <taxon>Basidiomycota</taxon>
        <taxon>Ustilaginomycotina</taxon>
        <taxon>Ustilaginomycetes</taxon>
        <taxon>Violaceomycetales</taxon>
        <taxon>Violaceomycetaceae</taxon>
        <taxon>Violaceomyces</taxon>
    </lineage>
</organism>
<accession>A0ACD0NV12</accession>
<keyword evidence="2" id="KW-1185">Reference proteome</keyword>
<name>A0ACD0NV12_9BASI</name>
<gene>
    <name evidence="1" type="ORF">IE53DRAFT_131679</name>
</gene>
<protein>
    <submittedName>
        <fullName evidence="1">Uncharacterized protein</fullName>
    </submittedName>
</protein>
<evidence type="ECO:0000313" key="2">
    <source>
        <dbReference type="Proteomes" id="UP000245626"/>
    </source>
</evidence>
<sequence>MSTSPSSLTTHPSFPPPPQPTPSTLPPPPPPPSHPHPVEFQRRESFPISLFSPFLCHPFFHLPVGVSTFFQSQVVSQGFETLSFPLFVHRSLSPLHLALIDTSIPENLGIHSPLLQNVSLRNLPTFVSLLLPLSFRTGEPALSSYNQLLSWPDVAILPFPPLTSLPTFSKPVVSHPPPSPSSPKFHTLPSFLLLPSFHPCLCLDRPHPLAFSL</sequence>
<dbReference type="Proteomes" id="UP000245626">
    <property type="component" value="Unassembled WGS sequence"/>
</dbReference>